<keyword evidence="8" id="KW-0406">Ion transport</keyword>
<keyword evidence="5 12" id="KW-0812">Transmembrane</keyword>
<feature type="transmembrane region" description="Helical" evidence="12">
    <location>
        <begin position="500"/>
        <end position="518"/>
    </location>
</feature>
<dbReference type="NCBIfam" id="TIGR00813">
    <property type="entry name" value="sss"/>
    <property type="match status" value="1"/>
</dbReference>
<dbReference type="PROSITE" id="PS50283">
    <property type="entry name" value="NA_SOLUT_SYMP_3"/>
    <property type="match status" value="1"/>
</dbReference>
<evidence type="ECO:0000256" key="12">
    <source>
        <dbReference type="SAM" id="Phobius"/>
    </source>
</evidence>
<evidence type="ECO:0000256" key="5">
    <source>
        <dbReference type="ARBA" id="ARBA00022692"/>
    </source>
</evidence>
<feature type="transmembrane region" description="Helical" evidence="12">
    <location>
        <begin position="6"/>
        <end position="23"/>
    </location>
</feature>
<dbReference type="InterPro" id="IPR051163">
    <property type="entry name" value="Sodium:Solute_Symporter_SSF"/>
</dbReference>
<evidence type="ECO:0000256" key="10">
    <source>
        <dbReference type="ARBA" id="ARBA00023201"/>
    </source>
</evidence>
<keyword evidence="4" id="KW-1003">Cell membrane</keyword>
<keyword evidence="6 12" id="KW-1133">Transmembrane helix</keyword>
<evidence type="ECO:0000256" key="4">
    <source>
        <dbReference type="ARBA" id="ARBA00022475"/>
    </source>
</evidence>
<dbReference type="STRING" id="1249933.SAMN04489797_1280"/>
<dbReference type="PANTHER" id="PTHR42985">
    <property type="entry name" value="SODIUM-COUPLED MONOCARBOXYLATE TRANSPORTER"/>
    <property type="match status" value="1"/>
</dbReference>
<proteinExistence type="inferred from homology"/>
<evidence type="ECO:0000313" key="13">
    <source>
        <dbReference type="EMBL" id="SDS28980.1"/>
    </source>
</evidence>
<dbReference type="Proteomes" id="UP000198963">
    <property type="component" value="Chromosome I"/>
</dbReference>
<feature type="transmembrane region" description="Helical" evidence="12">
    <location>
        <begin position="341"/>
        <end position="364"/>
    </location>
</feature>
<gene>
    <name evidence="13" type="ORF">SAMN04489797_1280</name>
</gene>
<comment type="similarity">
    <text evidence="2 11">Belongs to the sodium:solute symporter (SSF) (TC 2.A.21) family.</text>
</comment>
<evidence type="ECO:0000256" key="9">
    <source>
        <dbReference type="ARBA" id="ARBA00023136"/>
    </source>
</evidence>
<feature type="transmembrane region" description="Helical" evidence="12">
    <location>
        <begin position="120"/>
        <end position="144"/>
    </location>
</feature>
<evidence type="ECO:0000256" key="2">
    <source>
        <dbReference type="ARBA" id="ARBA00006434"/>
    </source>
</evidence>
<evidence type="ECO:0000256" key="11">
    <source>
        <dbReference type="RuleBase" id="RU362091"/>
    </source>
</evidence>
<feature type="transmembrane region" description="Helical" evidence="12">
    <location>
        <begin position="231"/>
        <end position="249"/>
    </location>
</feature>
<dbReference type="Gene3D" id="1.20.1730.10">
    <property type="entry name" value="Sodium/glucose cotransporter"/>
    <property type="match status" value="1"/>
</dbReference>
<keyword evidence="7" id="KW-0915">Sodium</keyword>
<keyword evidence="10" id="KW-0739">Sodium transport</keyword>
<name>A0A1H1R050_9FLAO</name>
<dbReference type="GO" id="GO:0006814">
    <property type="term" value="P:sodium ion transport"/>
    <property type="evidence" value="ECO:0007669"/>
    <property type="project" value="UniProtKB-KW"/>
</dbReference>
<protein>
    <submittedName>
        <fullName evidence="13">Transporter, SSS family</fullName>
    </submittedName>
</protein>
<feature type="transmembrane region" description="Helical" evidence="12">
    <location>
        <begin position="180"/>
        <end position="201"/>
    </location>
</feature>
<feature type="transmembrane region" description="Helical" evidence="12">
    <location>
        <begin position="270"/>
        <end position="296"/>
    </location>
</feature>
<evidence type="ECO:0000313" key="14">
    <source>
        <dbReference type="Proteomes" id="UP000198963"/>
    </source>
</evidence>
<evidence type="ECO:0000256" key="8">
    <source>
        <dbReference type="ARBA" id="ARBA00023065"/>
    </source>
</evidence>
<feature type="transmembrane region" description="Helical" evidence="12">
    <location>
        <begin position="547"/>
        <end position="567"/>
    </location>
</feature>
<dbReference type="PANTHER" id="PTHR42985:SF40">
    <property type="entry name" value="LD47995P-RELATED"/>
    <property type="match status" value="1"/>
</dbReference>
<keyword evidence="3" id="KW-0813">Transport</keyword>
<accession>A0A1H1R050</accession>
<dbReference type="AlphaFoldDB" id="A0A1H1R050"/>
<dbReference type="InterPro" id="IPR001734">
    <property type="entry name" value="Na/solute_symporter"/>
</dbReference>
<dbReference type="GO" id="GO:0005886">
    <property type="term" value="C:plasma membrane"/>
    <property type="evidence" value="ECO:0007669"/>
    <property type="project" value="UniProtKB-SubCell"/>
</dbReference>
<sequence length="568" mass="63610">MNWLDYTIIAFYLIAFIAMGYFFKENNNSKDYFLGGKSLGWFPLSLSTMATQLSAISFISAPAFVGLKANGGLKWLTFEFGVPLAMIGIMFFVIPPLYKSGIVSIYEYLERRFSKSTRKLISLVFQISRALGTGVMVFTMALIIQSVVGISFHWTLLIISVVTLIYSYQGGMKAVVWGDAIQMLILFSGLIICLIIGYSLIKETGSFEGFNPERLQVIDFSNFGFFEGEEYGFWPMLLGGLFLYLSYYGTDQTQAQRLLSAKNEGTIRKLLLANGLLRFPVVLVYCVMGLIIGYLVSHVPEFYESIRETTRLHFPAEYAKSGIKPDLMIPVFITKYLPNGLIGILMVGIMSAAMSSLSSTINSLSAVTIEDFFNTKDRNLSEKNYMLLSKGLVVFWGVVCILTAYLFGNSESTVIELINAISSLFYGPILAAFVIAIFLKKVNHIGMNTAIITAVVVNLVFKYLPELVYLFNEGHFYSGNNSIHMALAEIGIHNIPDLFWIWYNLTGFVIAVILAVIVSKLTPKIAAKPMEIVYTFNPKELLQKESIILIAFFIFILIISYFLPQILS</sequence>
<dbReference type="Pfam" id="PF00474">
    <property type="entry name" value="SSF"/>
    <property type="match status" value="1"/>
</dbReference>
<organism evidence="13 14">
    <name type="scientific">Winogradskyella sediminis</name>
    <dbReference type="NCBI Taxonomy" id="1382466"/>
    <lineage>
        <taxon>Bacteria</taxon>
        <taxon>Pseudomonadati</taxon>
        <taxon>Bacteroidota</taxon>
        <taxon>Flavobacteriia</taxon>
        <taxon>Flavobacteriales</taxon>
        <taxon>Flavobacteriaceae</taxon>
        <taxon>Winogradskyella</taxon>
    </lineage>
</organism>
<feature type="transmembrane region" description="Helical" evidence="12">
    <location>
        <begin position="150"/>
        <end position="168"/>
    </location>
</feature>
<evidence type="ECO:0000256" key="3">
    <source>
        <dbReference type="ARBA" id="ARBA00022448"/>
    </source>
</evidence>
<dbReference type="RefSeq" id="WP_092445383.1">
    <property type="nucleotide sequence ID" value="NZ_JBLXFM010000001.1"/>
</dbReference>
<feature type="transmembrane region" description="Helical" evidence="12">
    <location>
        <begin position="420"/>
        <end position="439"/>
    </location>
</feature>
<dbReference type="InterPro" id="IPR038377">
    <property type="entry name" value="Na/Glc_symporter_sf"/>
</dbReference>
<comment type="subcellular location">
    <subcellularLocation>
        <location evidence="1">Cell membrane</location>
        <topology evidence="1">Multi-pass membrane protein</topology>
    </subcellularLocation>
</comment>
<evidence type="ECO:0000256" key="7">
    <source>
        <dbReference type="ARBA" id="ARBA00023053"/>
    </source>
</evidence>
<evidence type="ECO:0000256" key="6">
    <source>
        <dbReference type="ARBA" id="ARBA00022989"/>
    </source>
</evidence>
<reference evidence="13 14" key="1">
    <citation type="submission" date="2016-10" db="EMBL/GenBank/DDBJ databases">
        <authorList>
            <person name="Varghese N."/>
            <person name="Submissions S."/>
        </authorList>
    </citation>
    <scope>NUCLEOTIDE SEQUENCE [LARGE SCALE GENOMIC DNA]</scope>
    <source>
        <strain evidence="13 14">RHA_55</strain>
    </source>
</reference>
<keyword evidence="9 12" id="KW-0472">Membrane</keyword>
<dbReference type="GO" id="GO:0015293">
    <property type="term" value="F:symporter activity"/>
    <property type="evidence" value="ECO:0007669"/>
    <property type="project" value="TreeGrafter"/>
</dbReference>
<evidence type="ECO:0000256" key="1">
    <source>
        <dbReference type="ARBA" id="ARBA00004651"/>
    </source>
</evidence>
<feature type="transmembrane region" description="Helical" evidence="12">
    <location>
        <begin position="446"/>
        <end position="464"/>
    </location>
</feature>
<keyword evidence="14" id="KW-1185">Reference proteome</keyword>
<feature type="transmembrane region" description="Helical" evidence="12">
    <location>
        <begin position="80"/>
        <end position="99"/>
    </location>
</feature>
<feature type="transmembrane region" description="Helical" evidence="12">
    <location>
        <begin position="385"/>
        <end position="408"/>
    </location>
</feature>
<dbReference type="EMBL" id="LT629774">
    <property type="protein sequence ID" value="SDS28980.1"/>
    <property type="molecule type" value="Genomic_DNA"/>
</dbReference>
<feature type="transmembrane region" description="Helical" evidence="12">
    <location>
        <begin position="44"/>
        <end position="65"/>
    </location>
</feature>